<organism evidence="2 3">
    <name type="scientific">Vitis vinifera</name>
    <name type="common">Grape</name>
    <dbReference type="NCBI Taxonomy" id="29760"/>
    <lineage>
        <taxon>Eukaryota</taxon>
        <taxon>Viridiplantae</taxon>
        <taxon>Streptophyta</taxon>
        <taxon>Embryophyta</taxon>
        <taxon>Tracheophyta</taxon>
        <taxon>Spermatophyta</taxon>
        <taxon>Magnoliopsida</taxon>
        <taxon>eudicotyledons</taxon>
        <taxon>Gunneridae</taxon>
        <taxon>Pentapetalae</taxon>
        <taxon>rosids</taxon>
        <taxon>Vitales</taxon>
        <taxon>Vitaceae</taxon>
        <taxon>Viteae</taxon>
        <taxon>Vitis</taxon>
    </lineage>
</organism>
<dbReference type="Proteomes" id="UP000288805">
    <property type="component" value="Unassembled WGS sequence"/>
</dbReference>
<dbReference type="Pfam" id="PF07727">
    <property type="entry name" value="RVT_2"/>
    <property type="match status" value="1"/>
</dbReference>
<feature type="domain" description="Reverse transcriptase Ty1/copia-type" evidence="1">
    <location>
        <begin position="180"/>
        <end position="257"/>
    </location>
</feature>
<dbReference type="PANTHER" id="PTHR11439:SF455">
    <property type="entry name" value="RLK (RECEPTOR-LIKE PROTEIN KINASE) 8, PUTATIVE-RELATED"/>
    <property type="match status" value="1"/>
</dbReference>
<evidence type="ECO:0000259" key="1">
    <source>
        <dbReference type="Pfam" id="PF07727"/>
    </source>
</evidence>
<dbReference type="AlphaFoldDB" id="A0A438IRX0"/>
<sequence length="425" mass="48062">MCPQEKSVSRHVVFDESLYPYTILEFIELTPKPALVVLPPKLNLSLSSSSVFAGTNVQFAAPSPLHMALTSRPHTDFHIVSGSPAGNATLSQHEDHPIPSLLPSPPRLQYQNIYSMITRSKNNIHKPKLASDSHIRYPIPNALMATIQPPEKEPTCYSTAVKHLDWWEAMNKEFDGLLTNGTWTLVPKPPHANLVGCKWVYKIKRKDDGGIERFKARLVAKGFYQQEGVDFGETFSPMVKPTTIRMVLSLAVSRVHKVSKYMQNPMEPHWVAVKHILHYLKNAISHALLIQPTTDLKLHTFSDANWASDRDDRRSVSAYCVYLGNNLISWGCKQQQTVACSSTEAEYKAFSNAATEIQWIKSLLTDLCVPIAHSSILWCDNIEATYLTNNPLFHARTKHIEIDFHYVRDQVLRGQLHVQFVSTKD</sequence>
<dbReference type="InterPro" id="IPR043502">
    <property type="entry name" value="DNA/RNA_pol_sf"/>
</dbReference>
<protein>
    <submittedName>
        <fullName evidence="2">Retrovirus-related Pol polyprotein from transposon RE2</fullName>
    </submittedName>
</protein>
<evidence type="ECO:0000313" key="3">
    <source>
        <dbReference type="Proteomes" id="UP000288805"/>
    </source>
</evidence>
<gene>
    <name evidence="2" type="primary">RE2_1285</name>
    <name evidence="2" type="ORF">CK203_038432</name>
</gene>
<dbReference type="InterPro" id="IPR013103">
    <property type="entry name" value="RVT_2"/>
</dbReference>
<reference evidence="2 3" key="1">
    <citation type="journal article" date="2018" name="PLoS Genet.">
        <title>Population sequencing reveals clonal diversity and ancestral inbreeding in the grapevine cultivar Chardonnay.</title>
        <authorList>
            <person name="Roach M.J."/>
            <person name="Johnson D.L."/>
            <person name="Bohlmann J."/>
            <person name="van Vuuren H.J."/>
            <person name="Jones S.J."/>
            <person name="Pretorius I.S."/>
            <person name="Schmidt S.A."/>
            <person name="Borneman A.R."/>
        </authorList>
    </citation>
    <scope>NUCLEOTIDE SEQUENCE [LARGE SCALE GENOMIC DNA]</scope>
    <source>
        <strain evidence="3">cv. Chardonnay</strain>
        <tissue evidence="2">Leaf</tissue>
    </source>
</reference>
<dbReference type="SUPFAM" id="SSF56672">
    <property type="entry name" value="DNA/RNA polymerases"/>
    <property type="match status" value="1"/>
</dbReference>
<proteinExistence type="predicted"/>
<comment type="caution">
    <text evidence="2">The sequence shown here is derived from an EMBL/GenBank/DDBJ whole genome shotgun (WGS) entry which is preliminary data.</text>
</comment>
<name>A0A438IRX0_VITVI</name>
<dbReference type="CDD" id="cd09272">
    <property type="entry name" value="RNase_HI_RT_Ty1"/>
    <property type="match status" value="1"/>
</dbReference>
<evidence type="ECO:0000313" key="2">
    <source>
        <dbReference type="EMBL" id="RVW99468.1"/>
    </source>
</evidence>
<dbReference type="EMBL" id="QGNW01000087">
    <property type="protein sequence ID" value="RVW99468.1"/>
    <property type="molecule type" value="Genomic_DNA"/>
</dbReference>
<accession>A0A438IRX0</accession>
<dbReference type="PANTHER" id="PTHR11439">
    <property type="entry name" value="GAG-POL-RELATED RETROTRANSPOSON"/>
    <property type="match status" value="1"/>
</dbReference>